<dbReference type="RefSeq" id="WP_311781081.1">
    <property type="nucleotide sequence ID" value="NZ_JALRMR010000032.1"/>
</dbReference>
<dbReference type="Proteomes" id="UP001249945">
    <property type="component" value="Unassembled WGS sequence"/>
</dbReference>
<dbReference type="EMBL" id="JALRMR010000032">
    <property type="protein sequence ID" value="MDT1975477.1"/>
    <property type="molecule type" value="Genomic_DNA"/>
</dbReference>
<evidence type="ECO:0000313" key="2">
    <source>
        <dbReference type="Proteomes" id="UP001249945"/>
    </source>
</evidence>
<comment type="caution">
    <text evidence="1">The sequence shown here is derived from an EMBL/GenBank/DDBJ whole genome shotgun (WGS) entry which is preliminary data.</text>
</comment>
<dbReference type="AlphaFoldDB" id="A0AAW8RDA4"/>
<reference evidence="1" key="1">
    <citation type="submission" date="2022-04" db="EMBL/GenBank/DDBJ databases">
        <title>Draft genome sequences of lactic acid bacteria (LAB) strains involved in meat spoilage.</title>
        <authorList>
            <person name="Palevich N."/>
        </authorList>
    </citation>
    <scope>NUCLEOTIDE SEQUENCE</scope>
    <source>
        <strain evidence="1">9-14</strain>
    </source>
</reference>
<accession>A0AAW8RDA4</accession>
<proteinExistence type="predicted"/>
<gene>
    <name evidence="1" type="ORF">MX635_13800</name>
</gene>
<evidence type="ECO:0000313" key="1">
    <source>
        <dbReference type="EMBL" id="MDT1975477.1"/>
    </source>
</evidence>
<protein>
    <recommendedName>
        <fullName evidence="3">DUF5405 domain-containing protein</fullName>
    </recommendedName>
</protein>
<name>A0AAW8RDA4_CARDV</name>
<organism evidence="1 2">
    <name type="scientific">Carnobacterium divergens</name>
    <name type="common">Lactobacillus divergens</name>
    <dbReference type="NCBI Taxonomy" id="2748"/>
    <lineage>
        <taxon>Bacteria</taxon>
        <taxon>Bacillati</taxon>
        <taxon>Bacillota</taxon>
        <taxon>Bacilli</taxon>
        <taxon>Lactobacillales</taxon>
        <taxon>Carnobacteriaceae</taxon>
        <taxon>Carnobacterium</taxon>
    </lineage>
</organism>
<sequence>MLDMKVLDYRISSDSRQVIVNKVRRNESGEITISEDKDGTKKESVALVGYYGNLSKALVGIQRDYVLSNGKTIQTIEDYKNELETITTTLENKLDLREGF</sequence>
<evidence type="ECO:0008006" key="3">
    <source>
        <dbReference type="Google" id="ProtNLM"/>
    </source>
</evidence>